<dbReference type="PROSITE" id="PS50151">
    <property type="entry name" value="UVR"/>
    <property type="match status" value="1"/>
</dbReference>
<dbReference type="InterPro" id="IPR038476">
    <property type="entry name" value="UvrC_RNase_H_dom_sf"/>
</dbReference>
<dbReference type="GO" id="GO:0009432">
    <property type="term" value="P:SOS response"/>
    <property type="evidence" value="ECO:0007669"/>
    <property type="project" value="UniProtKB-UniRule"/>
</dbReference>
<dbReference type="GO" id="GO:0009381">
    <property type="term" value="F:excinuclease ABC activity"/>
    <property type="evidence" value="ECO:0007669"/>
    <property type="project" value="UniProtKB-UniRule"/>
</dbReference>
<dbReference type="SUPFAM" id="SSF47781">
    <property type="entry name" value="RuvA domain 2-like"/>
    <property type="match status" value="1"/>
</dbReference>
<dbReference type="SMART" id="SM00465">
    <property type="entry name" value="GIYc"/>
    <property type="match status" value="1"/>
</dbReference>
<comment type="subunit">
    <text evidence="7">Interacts with UvrB in an incision complex.</text>
</comment>
<comment type="similarity">
    <text evidence="7">Belongs to the UvrC family.</text>
</comment>
<dbReference type="PROSITE" id="PS50165">
    <property type="entry name" value="UVRC"/>
    <property type="match status" value="1"/>
</dbReference>
<name>A0A419EWK4_9BACT</name>
<dbReference type="InterPro" id="IPR000305">
    <property type="entry name" value="GIY-YIG_endonuc"/>
</dbReference>
<dbReference type="Pfam" id="PF14520">
    <property type="entry name" value="HHH_5"/>
    <property type="match status" value="1"/>
</dbReference>
<gene>
    <name evidence="7 12" type="primary">uvrC</name>
    <name evidence="12" type="ORF">C4532_11695</name>
</gene>
<evidence type="ECO:0000313" key="12">
    <source>
        <dbReference type="EMBL" id="RJP69009.1"/>
    </source>
</evidence>
<reference evidence="12 13" key="1">
    <citation type="journal article" date="2017" name="ISME J.">
        <title>Energy and carbon metabolisms in a deep terrestrial subsurface fluid microbial community.</title>
        <authorList>
            <person name="Momper L."/>
            <person name="Jungbluth S.P."/>
            <person name="Lee M.D."/>
            <person name="Amend J.P."/>
        </authorList>
    </citation>
    <scope>NUCLEOTIDE SEQUENCE [LARGE SCALE GENOMIC DNA]</scope>
    <source>
        <strain evidence="12">SURF_17</strain>
    </source>
</reference>
<feature type="domain" description="UvrC family homology region profile" evidence="11">
    <location>
        <begin position="258"/>
        <end position="480"/>
    </location>
</feature>
<dbReference type="PANTHER" id="PTHR30562:SF1">
    <property type="entry name" value="UVRABC SYSTEM PROTEIN C"/>
    <property type="match status" value="1"/>
</dbReference>
<evidence type="ECO:0000256" key="4">
    <source>
        <dbReference type="ARBA" id="ARBA00022881"/>
    </source>
</evidence>
<evidence type="ECO:0000256" key="7">
    <source>
        <dbReference type="HAMAP-Rule" id="MF_00203"/>
    </source>
</evidence>
<dbReference type="Gene3D" id="3.30.420.340">
    <property type="entry name" value="UvrC, RNAse H endonuclease domain"/>
    <property type="match status" value="1"/>
</dbReference>
<comment type="function">
    <text evidence="7">The UvrABC repair system catalyzes the recognition and processing of DNA lesions. UvrC both incises the 5' and 3' sides of the lesion. The N-terminal half is responsible for the 3' incision and the C-terminal half is responsible for the 5' incision.</text>
</comment>
<dbReference type="GO" id="GO:0003677">
    <property type="term" value="F:DNA binding"/>
    <property type="evidence" value="ECO:0007669"/>
    <property type="project" value="UniProtKB-UniRule"/>
</dbReference>
<keyword evidence="8" id="KW-0175">Coiled coil</keyword>
<dbReference type="GO" id="GO:0006289">
    <property type="term" value="P:nucleotide-excision repair"/>
    <property type="evidence" value="ECO:0007669"/>
    <property type="project" value="UniProtKB-UniRule"/>
</dbReference>
<dbReference type="PANTHER" id="PTHR30562">
    <property type="entry name" value="UVRC/OXIDOREDUCTASE"/>
    <property type="match status" value="1"/>
</dbReference>
<evidence type="ECO:0000259" key="11">
    <source>
        <dbReference type="PROSITE" id="PS50165"/>
    </source>
</evidence>
<comment type="caution">
    <text evidence="12">The sequence shown here is derived from an EMBL/GenBank/DDBJ whole genome shotgun (WGS) entry which is preliminary data.</text>
</comment>
<dbReference type="InterPro" id="IPR010994">
    <property type="entry name" value="RuvA_2-like"/>
</dbReference>
<dbReference type="Pfam" id="PF08459">
    <property type="entry name" value="UvrC_RNaseH_dom"/>
    <property type="match status" value="1"/>
</dbReference>
<evidence type="ECO:0000259" key="9">
    <source>
        <dbReference type="PROSITE" id="PS50151"/>
    </source>
</evidence>
<dbReference type="InterPro" id="IPR001162">
    <property type="entry name" value="UvrC_RNase_H_dom"/>
</dbReference>
<dbReference type="PROSITE" id="PS50164">
    <property type="entry name" value="GIY_YIG"/>
    <property type="match status" value="1"/>
</dbReference>
<proteinExistence type="inferred from homology"/>
<evidence type="ECO:0000256" key="8">
    <source>
        <dbReference type="SAM" id="Coils"/>
    </source>
</evidence>
<evidence type="ECO:0000256" key="2">
    <source>
        <dbReference type="ARBA" id="ARBA00022763"/>
    </source>
</evidence>
<dbReference type="Pfam" id="PF01541">
    <property type="entry name" value="GIY-YIG"/>
    <property type="match status" value="1"/>
</dbReference>
<dbReference type="NCBIfam" id="TIGR00194">
    <property type="entry name" value="uvrC"/>
    <property type="match status" value="1"/>
</dbReference>
<dbReference type="AlphaFoldDB" id="A0A419EWK4"/>
<dbReference type="Gene3D" id="3.40.1440.10">
    <property type="entry name" value="GIY-YIG endonuclease"/>
    <property type="match status" value="1"/>
</dbReference>
<feature type="domain" description="GIY-YIG" evidence="10">
    <location>
        <begin position="18"/>
        <end position="97"/>
    </location>
</feature>
<keyword evidence="4 7" id="KW-0267">Excision nuclease</keyword>
<accession>A0A419EWK4</accession>
<keyword evidence="1 7" id="KW-0963">Cytoplasm</keyword>
<feature type="domain" description="UVR" evidence="9">
    <location>
        <begin position="207"/>
        <end position="242"/>
    </location>
</feature>
<evidence type="ECO:0000259" key="10">
    <source>
        <dbReference type="PROSITE" id="PS50164"/>
    </source>
</evidence>
<keyword evidence="6 7" id="KW-0742">SOS response</keyword>
<dbReference type="NCBIfam" id="NF001824">
    <property type="entry name" value="PRK00558.1-5"/>
    <property type="match status" value="1"/>
</dbReference>
<evidence type="ECO:0000256" key="6">
    <source>
        <dbReference type="ARBA" id="ARBA00023236"/>
    </source>
</evidence>
<dbReference type="Proteomes" id="UP000285961">
    <property type="component" value="Unassembled WGS sequence"/>
</dbReference>
<dbReference type="InterPro" id="IPR050066">
    <property type="entry name" value="UvrABC_protein_C"/>
</dbReference>
<evidence type="ECO:0000313" key="13">
    <source>
        <dbReference type="Proteomes" id="UP000285961"/>
    </source>
</evidence>
<dbReference type="Pfam" id="PF02151">
    <property type="entry name" value="UVR"/>
    <property type="match status" value="1"/>
</dbReference>
<dbReference type="CDD" id="cd10434">
    <property type="entry name" value="GIY-YIG_UvrC_Cho"/>
    <property type="match status" value="1"/>
</dbReference>
<dbReference type="SUPFAM" id="SSF46600">
    <property type="entry name" value="C-terminal UvrC-binding domain of UvrB"/>
    <property type="match status" value="1"/>
</dbReference>
<dbReference type="SUPFAM" id="SSF82771">
    <property type="entry name" value="GIY-YIG endonuclease"/>
    <property type="match status" value="1"/>
</dbReference>
<dbReference type="InterPro" id="IPR047296">
    <property type="entry name" value="GIY-YIG_UvrC_Cho"/>
</dbReference>
<dbReference type="Gene3D" id="1.10.150.20">
    <property type="entry name" value="5' to 3' exonuclease, C-terminal subdomain"/>
    <property type="match status" value="1"/>
</dbReference>
<feature type="coiled-coil region" evidence="8">
    <location>
        <begin position="199"/>
        <end position="249"/>
    </location>
</feature>
<dbReference type="GO" id="GO:0009380">
    <property type="term" value="C:excinuclease repair complex"/>
    <property type="evidence" value="ECO:0007669"/>
    <property type="project" value="InterPro"/>
</dbReference>
<organism evidence="12 13">
    <name type="scientific">Candidatus Abyssobacteria bacterium SURF_17</name>
    <dbReference type="NCBI Taxonomy" id="2093361"/>
    <lineage>
        <taxon>Bacteria</taxon>
        <taxon>Pseudomonadati</taxon>
        <taxon>Candidatus Hydrogenedentota</taxon>
        <taxon>Candidatus Abyssobacteria</taxon>
    </lineage>
</organism>
<sequence>MCHMANEALQEKVKNFPDKPGVYLMKSARGKVIYVGKAKSLKKRVRAYFQTGDDGRVWSPFLSAHVADVDFIVTDTEKEAIILEDSAIKVHHPRYNIRLKDDKSFLRLKLTVQEDYPRLYITRKVKRDGALYFGPYSSARAARETFRVVNNYFMLRKCSNKTFHSRERPCIYYDMHKCLGPCCGNVDKETYAGLVRNVIAFLQGKNEELIDTLREKMQEASDRLDFELAARYRDQIRAVEKTIERQKVATADEIDRDVFGIWQDNGSLDVSVLLVRKGKLVGSEPYHFPELKVPVEEAVGSLLTQFYSAGRPAPKEVLLPLAPENSEAFEQWLSDKKGERVSIVVPQRGDKRRLLEMAETNARTVFEEHRRAARAETDVLEELQHALRLRARPERIEAFDISNISGDLAVGSMVVFEDGKPKKADYRLFKIRTVEGADDYAMMREVLTRHLRRAATEGPMPSLIIVDGGKGQLGVALSVLEEMQIIDQDVIGIAKEKMRFRKKSEIVMKEADKIYIPHRKDPILLRPGSASLHLLQHIRDEAHRFAITYHKRLRSKRQTRSALDEIKGIGPRRRSALLKRFGSVQRIAEATPGEISSAAGIPLALAEQVKLSLLNENAVQATGNREEGTASESDP</sequence>
<keyword evidence="2 7" id="KW-0227">DNA damage</keyword>
<protein>
    <recommendedName>
        <fullName evidence="7">UvrABC system protein C</fullName>
        <shortName evidence="7">Protein UvrC</shortName>
    </recommendedName>
    <alternativeName>
        <fullName evidence="7">Excinuclease ABC subunit C</fullName>
    </alternativeName>
</protein>
<dbReference type="Pfam" id="PF22920">
    <property type="entry name" value="UvrC_RNaseH"/>
    <property type="match status" value="1"/>
</dbReference>
<keyword evidence="5 7" id="KW-0234">DNA repair</keyword>
<evidence type="ECO:0000256" key="5">
    <source>
        <dbReference type="ARBA" id="ARBA00023204"/>
    </source>
</evidence>
<dbReference type="FunFam" id="3.40.1440.10:FF:000001">
    <property type="entry name" value="UvrABC system protein C"/>
    <property type="match status" value="1"/>
</dbReference>
<dbReference type="HAMAP" id="MF_00203">
    <property type="entry name" value="UvrC"/>
    <property type="match status" value="1"/>
</dbReference>
<dbReference type="GO" id="GO:0005737">
    <property type="term" value="C:cytoplasm"/>
    <property type="evidence" value="ECO:0007669"/>
    <property type="project" value="UniProtKB-SubCell"/>
</dbReference>
<comment type="subcellular location">
    <subcellularLocation>
        <location evidence="7">Cytoplasm</location>
    </subcellularLocation>
</comment>
<evidence type="ECO:0000256" key="3">
    <source>
        <dbReference type="ARBA" id="ARBA00022769"/>
    </source>
</evidence>
<dbReference type="EMBL" id="QZKI01000087">
    <property type="protein sequence ID" value="RJP69009.1"/>
    <property type="molecule type" value="Genomic_DNA"/>
</dbReference>
<dbReference type="InterPro" id="IPR001943">
    <property type="entry name" value="UVR_dom"/>
</dbReference>
<evidence type="ECO:0000256" key="1">
    <source>
        <dbReference type="ARBA" id="ARBA00022490"/>
    </source>
</evidence>
<keyword evidence="3 7" id="KW-0228">DNA excision</keyword>
<dbReference type="InterPro" id="IPR036876">
    <property type="entry name" value="UVR_dom_sf"/>
</dbReference>
<dbReference type="InterPro" id="IPR004791">
    <property type="entry name" value="UvrC"/>
</dbReference>
<dbReference type="Gene3D" id="4.10.860.10">
    <property type="entry name" value="UVR domain"/>
    <property type="match status" value="1"/>
</dbReference>
<dbReference type="InterPro" id="IPR035901">
    <property type="entry name" value="GIY-YIG_endonuc_sf"/>
</dbReference>